<dbReference type="Proteomes" id="UP000662857">
    <property type="component" value="Chromosome"/>
</dbReference>
<sequence length="474" mass="49168">MLAHQWAALATADDPTVTSALELVTGLDELLVGGVGRRGGGGPAALTALAQAHTDTPLADPLGQGVTQLAAGSVTDAALAALAAGRAGLWGAIHDALLDRVDTGLGRPREQWPATAPAGAAGQTDPPGLAGCRAWLRDLAVAGWRGVEPALVTAADQTRQALWAEPTRRRLAVLLDGFAAELQAVCPAGPGDPLPVRRWADLWTRAVLLSQPGAWADADAAPPTPVTGTLQPLGAVVHEHGTVVAVQVHALLDVSGEPSPRLVRTSVNAAKVDTIVGPAVWGLLDTHPTLLRALAERRALSVTDAPLHASGDLRWHDEQARLADPVDPFTAARLRLSEAVAAASPPWQRHPAGIAVPVLVEGEPTKPSPAGEELLWRVGDHPLPVDLASLPRCGPLTPTLVAGACAMLGLLGWDDGRWALRPMAVQTTVKKKPAVVATADWAQGPTDPKIFKAAAKAGDPVAVLRERAGRLLRK</sequence>
<evidence type="ECO:0000313" key="2">
    <source>
        <dbReference type="Proteomes" id="UP000662857"/>
    </source>
</evidence>
<gene>
    <name evidence="1" type="ORF">JQS43_09845</name>
</gene>
<name>A0A895YMK3_9ACTN</name>
<organism evidence="1 2">
    <name type="scientific">Natronosporangium hydrolyticum</name>
    <dbReference type="NCBI Taxonomy" id="2811111"/>
    <lineage>
        <taxon>Bacteria</taxon>
        <taxon>Bacillati</taxon>
        <taxon>Actinomycetota</taxon>
        <taxon>Actinomycetes</taxon>
        <taxon>Micromonosporales</taxon>
        <taxon>Micromonosporaceae</taxon>
        <taxon>Natronosporangium</taxon>
    </lineage>
</organism>
<dbReference type="AlphaFoldDB" id="A0A895YMK3"/>
<dbReference type="KEGG" id="nhy:JQS43_09845"/>
<reference evidence="1" key="1">
    <citation type="submission" date="2021-02" db="EMBL/GenBank/DDBJ databases">
        <title>Natrosporangium hydrolyticum gen. nov., sp. nov, a haloalkaliphilic actinobacterium from a soda solonchak soil.</title>
        <authorList>
            <person name="Sorokin D.Y."/>
            <person name="Khijniak T.V."/>
            <person name="Zakharycheva A.P."/>
            <person name="Boueva O.V."/>
            <person name="Ariskina E.V."/>
            <person name="Hahnke R.L."/>
            <person name="Bunk B."/>
            <person name="Sproer C."/>
            <person name="Schumann P."/>
            <person name="Evtushenko L.I."/>
            <person name="Kublanov I.V."/>
        </authorList>
    </citation>
    <scope>NUCLEOTIDE SEQUENCE</scope>
    <source>
        <strain evidence="1">DSM 106523</strain>
    </source>
</reference>
<accession>A0A895YMK3</accession>
<evidence type="ECO:0000313" key="1">
    <source>
        <dbReference type="EMBL" id="QSB16543.1"/>
    </source>
</evidence>
<dbReference type="RefSeq" id="WP_239678766.1">
    <property type="nucleotide sequence ID" value="NZ_CP070499.1"/>
</dbReference>
<proteinExistence type="predicted"/>
<dbReference type="EMBL" id="CP070499">
    <property type="protein sequence ID" value="QSB16543.1"/>
    <property type="molecule type" value="Genomic_DNA"/>
</dbReference>
<keyword evidence="2" id="KW-1185">Reference proteome</keyword>
<protein>
    <submittedName>
        <fullName evidence="1">Uncharacterized protein</fullName>
    </submittedName>
</protein>